<sequence>MGTYNPPKYTDAEAISAVEGEATLDLAGDLSTPGSIISTGGGQTGKFLTGSAGNTVFSFSGDNFDIRAGSGSSSSQNVMRVKSAGDFGIGTNNPGAKLEIRNAG</sequence>
<comment type="caution">
    <text evidence="1">The sequence shown here is derived from an EMBL/GenBank/DDBJ whole genome shotgun (WGS) entry which is preliminary data.</text>
</comment>
<gene>
    <name evidence="1" type="ORF">LCGC14_1250690</name>
</gene>
<dbReference type="EMBL" id="LAZR01006851">
    <property type="protein sequence ID" value="KKM89229.1"/>
    <property type="molecule type" value="Genomic_DNA"/>
</dbReference>
<evidence type="ECO:0000313" key="1">
    <source>
        <dbReference type="EMBL" id="KKM89229.1"/>
    </source>
</evidence>
<name>A0A0F9L339_9ZZZZ</name>
<dbReference type="AlphaFoldDB" id="A0A0F9L339"/>
<proteinExistence type="predicted"/>
<protein>
    <submittedName>
        <fullName evidence="1">Uncharacterized protein</fullName>
    </submittedName>
</protein>
<organism evidence="1">
    <name type="scientific">marine sediment metagenome</name>
    <dbReference type="NCBI Taxonomy" id="412755"/>
    <lineage>
        <taxon>unclassified sequences</taxon>
        <taxon>metagenomes</taxon>
        <taxon>ecological metagenomes</taxon>
    </lineage>
</organism>
<reference evidence="1" key="1">
    <citation type="journal article" date="2015" name="Nature">
        <title>Complex archaea that bridge the gap between prokaryotes and eukaryotes.</title>
        <authorList>
            <person name="Spang A."/>
            <person name="Saw J.H."/>
            <person name="Jorgensen S.L."/>
            <person name="Zaremba-Niedzwiedzka K."/>
            <person name="Martijn J."/>
            <person name="Lind A.E."/>
            <person name="van Eijk R."/>
            <person name="Schleper C."/>
            <person name="Guy L."/>
            <person name="Ettema T.J."/>
        </authorList>
    </citation>
    <scope>NUCLEOTIDE SEQUENCE</scope>
</reference>
<feature type="non-terminal residue" evidence="1">
    <location>
        <position position="104"/>
    </location>
</feature>
<accession>A0A0F9L339</accession>